<dbReference type="KEGG" id="sals:SLNWT_6221"/>
<gene>
    <name evidence="2" type="ORF">SLNWT_6221</name>
</gene>
<name>A0A0B5F800_STRA4</name>
<reference evidence="2 3" key="1">
    <citation type="submission" date="2015-01" db="EMBL/GenBank/DDBJ databases">
        <title>Enhanced salinomycin production by adjusting the supply of polyketide extender units in Streptomyce albus DSM 41398.</title>
        <authorList>
            <person name="Lu C."/>
        </authorList>
    </citation>
    <scope>NUCLEOTIDE SEQUENCE [LARGE SCALE GENOMIC DNA]</scope>
    <source>
        <strain evidence="3">ATCC 21838 / DSM 41398 / FERM P-419 / JCM 4703 / NBRC 107858</strain>
    </source>
</reference>
<evidence type="ECO:0000313" key="2">
    <source>
        <dbReference type="EMBL" id="AJE86597.1"/>
    </source>
</evidence>
<keyword evidence="3" id="KW-1185">Reference proteome</keyword>
<dbReference type="Proteomes" id="UP000031523">
    <property type="component" value="Chromosome"/>
</dbReference>
<sequence>MHDVRALLTPAVFGGVVATVIDNNPGMEEGTAERIVVEALKFMDAAAQFPTVKITPSNVVDEGWHALILHTNLYEKLCERLGAVRASLARASRRRAARRTRAHAYGGHHREGRAHRGQRTVDGPDQGPGIGGGELLPHSQARRLRTDQSGQVRFALLGRWR</sequence>
<feature type="region of interest" description="Disordered" evidence="1">
    <location>
        <begin position="99"/>
        <end position="147"/>
    </location>
</feature>
<organism evidence="2 3">
    <name type="scientific">Streptomyces albus (strain ATCC 21838 / DSM 41398 / FERM P-419 / JCM 4703 / NBRC 107858)</name>
    <dbReference type="NCBI Taxonomy" id="1081613"/>
    <lineage>
        <taxon>Bacteria</taxon>
        <taxon>Bacillati</taxon>
        <taxon>Actinomycetota</taxon>
        <taxon>Actinomycetes</taxon>
        <taxon>Kitasatosporales</taxon>
        <taxon>Streptomycetaceae</taxon>
        <taxon>Streptomyces</taxon>
    </lineage>
</organism>
<feature type="compositionally biased region" description="Basic residues" evidence="1">
    <location>
        <begin position="99"/>
        <end position="118"/>
    </location>
</feature>
<dbReference type="EMBL" id="CP010519">
    <property type="protein sequence ID" value="AJE86597.1"/>
    <property type="molecule type" value="Genomic_DNA"/>
</dbReference>
<evidence type="ECO:0000313" key="3">
    <source>
        <dbReference type="Proteomes" id="UP000031523"/>
    </source>
</evidence>
<accession>A0A0B5F800</accession>
<evidence type="ECO:0000256" key="1">
    <source>
        <dbReference type="SAM" id="MobiDB-lite"/>
    </source>
</evidence>
<dbReference type="AlphaFoldDB" id="A0A0B5F800"/>
<proteinExistence type="predicted"/>
<protein>
    <submittedName>
        <fullName evidence="2">Uncharacterized protein</fullName>
    </submittedName>
</protein>